<evidence type="ECO:0000313" key="3">
    <source>
        <dbReference type="Proteomes" id="UP000730739"/>
    </source>
</evidence>
<organism evidence="2 3">
    <name type="scientific">Sinorhizobium kostiense</name>
    <dbReference type="NCBI Taxonomy" id="76747"/>
    <lineage>
        <taxon>Bacteria</taxon>
        <taxon>Pseudomonadati</taxon>
        <taxon>Pseudomonadota</taxon>
        <taxon>Alphaproteobacteria</taxon>
        <taxon>Hyphomicrobiales</taxon>
        <taxon>Rhizobiaceae</taxon>
        <taxon>Sinorhizobium/Ensifer group</taxon>
        <taxon>Sinorhizobium</taxon>
    </lineage>
</organism>
<name>A0ABS4R134_9HYPH</name>
<proteinExistence type="predicted"/>
<reference evidence="2 3" key="1">
    <citation type="submission" date="2021-03" db="EMBL/GenBank/DDBJ databases">
        <title>Genomic Encyclopedia of Type Strains, Phase IV (KMG-IV): sequencing the most valuable type-strain genomes for metagenomic binning, comparative biology and taxonomic classification.</title>
        <authorList>
            <person name="Goeker M."/>
        </authorList>
    </citation>
    <scope>NUCLEOTIDE SEQUENCE [LARGE SCALE GENOMIC DNA]</scope>
    <source>
        <strain evidence="2 3">DSM 13372</strain>
    </source>
</reference>
<protein>
    <submittedName>
        <fullName evidence="2">Uncharacterized protein</fullName>
    </submittedName>
</protein>
<dbReference type="EMBL" id="JAGILA010000003">
    <property type="protein sequence ID" value="MBP2236605.1"/>
    <property type="molecule type" value="Genomic_DNA"/>
</dbReference>
<keyword evidence="3" id="KW-1185">Reference proteome</keyword>
<evidence type="ECO:0000256" key="1">
    <source>
        <dbReference type="SAM" id="Coils"/>
    </source>
</evidence>
<accession>A0ABS4R134</accession>
<gene>
    <name evidence="2" type="ORF">J2Z31_003119</name>
</gene>
<dbReference type="Proteomes" id="UP000730739">
    <property type="component" value="Unassembled WGS sequence"/>
</dbReference>
<evidence type="ECO:0000313" key="2">
    <source>
        <dbReference type="EMBL" id="MBP2236605.1"/>
    </source>
</evidence>
<comment type="caution">
    <text evidence="2">The sequence shown here is derived from an EMBL/GenBank/DDBJ whole genome shotgun (WGS) entry which is preliminary data.</text>
</comment>
<feature type="coiled-coil region" evidence="1">
    <location>
        <begin position="9"/>
        <end position="43"/>
    </location>
</feature>
<sequence length="82" mass="9402">MLFSGMNELSLIEKYLAAAERDVEDATRRATVQRELVAKLERADRDATTARKLLVTFELSLASHIRERDRLIRERNRVAGST</sequence>
<keyword evidence="1" id="KW-0175">Coiled coil</keyword>